<keyword evidence="2" id="KW-1185">Reference proteome</keyword>
<evidence type="ECO:0000313" key="1">
    <source>
        <dbReference type="EMBL" id="GCB19010.1"/>
    </source>
</evidence>
<dbReference type="EMBL" id="BDHI01000002">
    <property type="protein sequence ID" value="GCB19010.1"/>
    <property type="molecule type" value="Genomic_DNA"/>
</dbReference>
<dbReference type="STRING" id="105351.A0A401KHZ7"/>
<evidence type="ECO:0008006" key="3">
    <source>
        <dbReference type="Google" id="ProtNLM"/>
    </source>
</evidence>
<evidence type="ECO:0000313" key="2">
    <source>
        <dbReference type="Proteomes" id="UP000286921"/>
    </source>
</evidence>
<dbReference type="AlphaFoldDB" id="A0A401KHZ7"/>
<dbReference type="Gene3D" id="3.90.640.10">
    <property type="entry name" value="Actin, Chain A, domain 4"/>
    <property type="match status" value="1"/>
</dbReference>
<protein>
    <recommendedName>
        <fullName evidence="3">Heat shock 70 kDa protein 12B</fullName>
    </recommendedName>
</protein>
<sequence>MPRALPSSAHSSIYYNLIAASSTFIPVLDDQLHNFNPTRNTLARLWRTRTDWLRLISASFLVLTYWDPNQGAVCEWSPPDAPDDDPVTPSVLAFKNNRASSWGHSAVRDRNRVSWTKLCVEGAPVVPVDSLDLKALLGDEGFKRRDRRQVERVIREYLTFIREAFCRDENVRQLQRAQNLPHIDWHFSMPACWTAEGVHTMRSAVEGAGYLDNDGAIFYCSEAMAAAIAVSYRIRADVAKVGDRLLVCDVGGATTDFATFEITAAHPFHGWQMSFRQVAQDSTADCANPFVEQRLLQHLRDSLGLPLGSGEVARLSVEAARTAKESFNGLDDTEVSLTLGGKYLDQYYNGECNDFYRDREVFCFRRQVLMESLDPVVNHIVGQMIHHIREHGANRVAMVGGLSCSPYLRRRIESHLANNPGVSELLPVGYMQGNDAMTIVSYGLTIKGGTIPHPIQYQSEWGYEILYPFSQQLGTNLVDRRHYRVTAIRVDQGRVDVPAQGNVPFRLSIQDGTPVDEISIRPCNGNGYDEKVGWTILAISFHSNLHAGQSPDGAIRYFDVEASWVLNQGVHLDLRWDFMVVPRAEGAARVHVGTITHLVDHMTPRWERHVAQ</sequence>
<dbReference type="Gene3D" id="3.30.420.40">
    <property type="match status" value="2"/>
</dbReference>
<dbReference type="InterPro" id="IPR043129">
    <property type="entry name" value="ATPase_NBD"/>
</dbReference>
<dbReference type="PANTHER" id="PTHR42749">
    <property type="entry name" value="CELL SHAPE-DETERMINING PROTEIN MREB"/>
    <property type="match status" value="1"/>
</dbReference>
<proteinExistence type="predicted"/>
<dbReference type="SUPFAM" id="SSF53067">
    <property type="entry name" value="Actin-like ATPase domain"/>
    <property type="match status" value="2"/>
</dbReference>
<accession>A0A401KHZ7</accession>
<reference evidence="1 2" key="1">
    <citation type="submission" date="2016-09" db="EMBL/GenBank/DDBJ databases">
        <title>Aspergillus awamori IFM 58123T.</title>
        <authorList>
            <person name="Kusuya Y."/>
            <person name="Shimizu M."/>
            <person name="Takahashi H."/>
            <person name="Yaguchi T."/>
        </authorList>
    </citation>
    <scope>NUCLEOTIDE SEQUENCE [LARGE SCALE GENOMIC DNA]</scope>
    <source>
        <strain evidence="1 2">IFM 58123</strain>
    </source>
</reference>
<dbReference type="Proteomes" id="UP000286921">
    <property type="component" value="Unassembled WGS sequence"/>
</dbReference>
<organism evidence="1 2">
    <name type="scientific">Aspergillus awamori</name>
    <name type="common">Black koji mold</name>
    <dbReference type="NCBI Taxonomy" id="105351"/>
    <lineage>
        <taxon>Eukaryota</taxon>
        <taxon>Fungi</taxon>
        <taxon>Dikarya</taxon>
        <taxon>Ascomycota</taxon>
        <taxon>Pezizomycotina</taxon>
        <taxon>Eurotiomycetes</taxon>
        <taxon>Eurotiomycetidae</taxon>
        <taxon>Eurotiales</taxon>
        <taxon>Aspergillaceae</taxon>
        <taxon>Aspergillus</taxon>
    </lineage>
</organism>
<name>A0A401KHZ7_ASPAW</name>
<comment type="caution">
    <text evidence="1">The sequence shown here is derived from an EMBL/GenBank/DDBJ whole genome shotgun (WGS) entry which is preliminary data.</text>
</comment>
<dbReference type="CDD" id="cd10170">
    <property type="entry name" value="ASKHA_NBD_HSP70"/>
    <property type="match status" value="1"/>
</dbReference>
<gene>
    <name evidence="1" type="ORF">AAWM_01895</name>
</gene>
<dbReference type="PANTHER" id="PTHR42749:SF1">
    <property type="entry name" value="CELL SHAPE-DETERMINING PROTEIN MREB"/>
    <property type="match status" value="1"/>
</dbReference>